<feature type="transmembrane region" description="Helical" evidence="1">
    <location>
        <begin position="461"/>
        <end position="480"/>
    </location>
</feature>
<protein>
    <submittedName>
        <fullName evidence="2">Efflux RND transporter permease subunit</fullName>
    </submittedName>
</protein>
<evidence type="ECO:0000313" key="2">
    <source>
        <dbReference type="EMBL" id="WND01456.1"/>
    </source>
</evidence>
<dbReference type="PANTHER" id="PTHR32063:SF33">
    <property type="entry name" value="RND SUPERFAMILY EFFLUX PUMP PERMEASE COMPONENT"/>
    <property type="match status" value="1"/>
</dbReference>
<feature type="transmembrane region" description="Helical" evidence="1">
    <location>
        <begin position="12"/>
        <end position="30"/>
    </location>
</feature>
<dbReference type="Gene3D" id="3.30.70.1430">
    <property type="entry name" value="Multidrug efflux transporter AcrB pore domain"/>
    <property type="match status" value="2"/>
</dbReference>
<dbReference type="EMBL" id="CP123872">
    <property type="protein sequence ID" value="WND01456.1"/>
    <property type="molecule type" value="Genomic_DNA"/>
</dbReference>
<dbReference type="InterPro" id="IPR001036">
    <property type="entry name" value="Acrflvin-R"/>
</dbReference>
<evidence type="ECO:0000313" key="3">
    <source>
        <dbReference type="Proteomes" id="UP001268683"/>
    </source>
</evidence>
<keyword evidence="1" id="KW-0812">Transmembrane</keyword>
<feature type="transmembrane region" description="Helical" evidence="1">
    <location>
        <begin position="527"/>
        <end position="549"/>
    </location>
</feature>
<evidence type="ECO:0000256" key="1">
    <source>
        <dbReference type="SAM" id="Phobius"/>
    </source>
</evidence>
<keyword evidence="3" id="KW-1185">Reference proteome</keyword>
<keyword evidence="1" id="KW-0472">Membrane</keyword>
<dbReference type="Gene3D" id="3.30.2090.10">
    <property type="entry name" value="Multidrug efflux transporter AcrB TolC docking domain, DN and DC subdomains"/>
    <property type="match status" value="2"/>
</dbReference>
<dbReference type="SUPFAM" id="SSF82693">
    <property type="entry name" value="Multidrug efflux transporter AcrB pore domain, PN1, PN2, PC1 and PC2 subdomains"/>
    <property type="match status" value="2"/>
</dbReference>
<sequence length="1046" mass="116500">MNGLIAWWARNTVAANLLMLFIIVAGIVGYNKLEREIDPKVNFTGLAINAFWPGASPKEIEEQIVSKIEERLSDLDNVDWIRSESSEGFAGIYVRGDVRNSEVFETTMNEVKSRIDSISSFPRDMEPPRVSRWENSQEFIRIGLHGDLSEKELTRLGQVMRREVANLPAISKVGLFGTRQEEVSIEVSEDALRRYNLTFSQVASAIRSSSVNLSSGTIRTNAGELRMITRNMANTKSAFSDIIIRQTDSGATIRVGDVATVIDGFEDNPILATMNGDPAVLIQVMTTEIMDVVTASNGVKEWIKERSKTLPAGAKLTLWDDAAETFEGRIETISSAAFAGLGLVMIVLLLTLRPKVAFWVCTGIATAYFGAFVLMDAVGVSLNMISTFAFLLVLGIVVDDAIVVGESIHHESSSTGGGLSAAILGTQLVAKPVIFAVLTTILAFLPWIFITGETSEFTRHITWVVILALAFSLIESLLILPAHLSKMKPRENKNAFDRVQKKIADSIINFANTVYRRIGNWVVRKRYLVLLSFIGLFVTTFSLQTMGYVKFGFMPEIESDQISVNIDFPQGTTYETSLRILKKVQDAEKQLIDEAKAESADIELIENWYTRSRRDSVLALIKLSPPELRGEKSAKEISLRLRELIGEIPEAEEVNVNYTFNNSSPSVQFAVRHNDLDLLNSIVNEVEDKLRTFDEAFDVRNNLQSAGQEMSMELLPGAQKLGLTLTDVSRQVRQAYFGEEVQRLPREGTDVRVYVRYPLESRRNMESLENFRIRTPNGSEVPLTAIVDLKFQQGISRILHWDRDRAAIVTASLKTEERQTIMKDMNENFWPDMEAKYPGLKRGAIGNAEGERKFFEEIQGLYTLVLFGMYMLLAIAFKSYSQPILILVAIPFAYIGAVLGHFVMGDAMALFSYFGIAAAAGVVVNDNLVLVDYYNRLKDRGMEAREAIVEAGVVRFRPIMLTTVTTCVGLMPMMAEKSIQAAFLKPVVISLAFGVLIAFFVTLMLVPAMCSIGVDIQRFKAWFMAPWREGKEAATLTKKSGDAPAE</sequence>
<dbReference type="PRINTS" id="PR00702">
    <property type="entry name" value="ACRIFLAVINRP"/>
</dbReference>
<keyword evidence="1" id="KW-1133">Transmembrane helix</keyword>
<dbReference type="KEGG" id="tmk:QGN29_07775"/>
<dbReference type="AlphaFoldDB" id="A0AA52EAV9"/>
<reference evidence="2" key="1">
    <citation type="submission" date="2023-04" db="EMBL/GenBank/DDBJ databases">
        <title>Complete genome sequence of Temperatibacter marinus.</title>
        <authorList>
            <person name="Rong J.-C."/>
            <person name="Yi M.-L."/>
            <person name="Zhao Q."/>
        </authorList>
    </citation>
    <scope>NUCLEOTIDE SEQUENCE</scope>
    <source>
        <strain evidence="2">NBRC 110045</strain>
    </source>
</reference>
<accession>A0AA52EAV9</accession>
<dbReference type="Gene3D" id="3.30.70.1320">
    <property type="entry name" value="Multidrug efflux transporter AcrB pore domain like"/>
    <property type="match status" value="1"/>
</dbReference>
<feature type="transmembrane region" description="Helical" evidence="1">
    <location>
        <begin position="956"/>
        <end position="975"/>
    </location>
</feature>
<gene>
    <name evidence="2" type="ORF">QGN29_07775</name>
</gene>
<dbReference type="Proteomes" id="UP001268683">
    <property type="component" value="Chromosome"/>
</dbReference>
<feature type="transmembrane region" description="Helical" evidence="1">
    <location>
        <begin position="428"/>
        <end position="449"/>
    </location>
</feature>
<feature type="transmembrane region" description="Helical" evidence="1">
    <location>
        <begin position="884"/>
        <end position="904"/>
    </location>
</feature>
<feature type="transmembrane region" description="Helical" evidence="1">
    <location>
        <begin position="987"/>
        <end position="1014"/>
    </location>
</feature>
<feature type="transmembrane region" description="Helical" evidence="1">
    <location>
        <begin position="333"/>
        <end position="350"/>
    </location>
</feature>
<proteinExistence type="predicted"/>
<feature type="transmembrane region" description="Helical" evidence="1">
    <location>
        <begin position="860"/>
        <end position="877"/>
    </location>
</feature>
<dbReference type="SUPFAM" id="SSF82714">
    <property type="entry name" value="Multidrug efflux transporter AcrB TolC docking domain, DN and DC subdomains"/>
    <property type="match status" value="2"/>
</dbReference>
<dbReference type="GO" id="GO:0042910">
    <property type="term" value="F:xenobiotic transmembrane transporter activity"/>
    <property type="evidence" value="ECO:0007669"/>
    <property type="project" value="TreeGrafter"/>
</dbReference>
<dbReference type="RefSeq" id="WP_310797284.1">
    <property type="nucleotide sequence ID" value="NZ_CP123872.1"/>
</dbReference>
<feature type="transmembrane region" description="Helical" evidence="1">
    <location>
        <begin position="387"/>
        <end position="408"/>
    </location>
</feature>
<dbReference type="Gene3D" id="3.30.70.1440">
    <property type="entry name" value="Multidrug efflux transporter AcrB pore domain"/>
    <property type="match status" value="1"/>
</dbReference>
<dbReference type="PANTHER" id="PTHR32063">
    <property type="match status" value="1"/>
</dbReference>
<organism evidence="2 3">
    <name type="scientific">Temperatibacter marinus</name>
    <dbReference type="NCBI Taxonomy" id="1456591"/>
    <lineage>
        <taxon>Bacteria</taxon>
        <taxon>Pseudomonadati</taxon>
        <taxon>Pseudomonadota</taxon>
        <taxon>Alphaproteobacteria</taxon>
        <taxon>Kordiimonadales</taxon>
        <taxon>Temperatibacteraceae</taxon>
        <taxon>Temperatibacter</taxon>
    </lineage>
</organism>
<dbReference type="SUPFAM" id="SSF82866">
    <property type="entry name" value="Multidrug efflux transporter AcrB transmembrane domain"/>
    <property type="match status" value="2"/>
</dbReference>
<dbReference type="InterPro" id="IPR027463">
    <property type="entry name" value="AcrB_DN_DC_subdom"/>
</dbReference>
<dbReference type="Pfam" id="PF00873">
    <property type="entry name" value="ACR_tran"/>
    <property type="match status" value="1"/>
</dbReference>
<feature type="transmembrane region" description="Helical" evidence="1">
    <location>
        <begin position="357"/>
        <end position="375"/>
    </location>
</feature>
<dbReference type="Gene3D" id="1.20.1640.10">
    <property type="entry name" value="Multidrug efflux transporter AcrB transmembrane domain"/>
    <property type="match status" value="2"/>
</dbReference>
<feature type="transmembrane region" description="Helical" evidence="1">
    <location>
        <begin position="910"/>
        <end position="935"/>
    </location>
</feature>
<name>A0AA52EAV9_9PROT</name>
<dbReference type="GO" id="GO:0005886">
    <property type="term" value="C:plasma membrane"/>
    <property type="evidence" value="ECO:0007669"/>
    <property type="project" value="TreeGrafter"/>
</dbReference>